<protein>
    <submittedName>
        <fullName evidence="1">Uncharacterized protein</fullName>
    </submittedName>
</protein>
<name>A0A7J7JXU7_BUGNE</name>
<dbReference type="AlphaFoldDB" id="A0A7J7JXU7"/>
<dbReference type="EMBL" id="VXIV02001672">
    <property type="protein sequence ID" value="KAF6030773.1"/>
    <property type="molecule type" value="Genomic_DNA"/>
</dbReference>
<sequence>MQVPEGYITTSQAQLVTRHNIKDGIDPSSLYNPPTLCWDPSAYILLSIHVLADNIILFHSITTHASDGMLLMV</sequence>
<comment type="caution">
    <text evidence="1">The sequence shown here is derived from an EMBL/GenBank/DDBJ whole genome shotgun (WGS) entry which is preliminary data.</text>
</comment>
<evidence type="ECO:0000313" key="1">
    <source>
        <dbReference type="EMBL" id="KAF6030773.1"/>
    </source>
</evidence>
<reference evidence="1" key="1">
    <citation type="submission" date="2020-06" db="EMBL/GenBank/DDBJ databases">
        <title>Draft genome of Bugula neritina, a colonial animal packing powerful symbionts and potential medicines.</title>
        <authorList>
            <person name="Rayko M."/>
        </authorList>
    </citation>
    <scope>NUCLEOTIDE SEQUENCE [LARGE SCALE GENOMIC DNA]</scope>
    <source>
        <strain evidence="1">Kwan_BN1</strain>
    </source>
</reference>
<accession>A0A7J7JXU7</accession>
<evidence type="ECO:0000313" key="2">
    <source>
        <dbReference type="Proteomes" id="UP000593567"/>
    </source>
</evidence>
<keyword evidence="2" id="KW-1185">Reference proteome</keyword>
<gene>
    <name evidence="1" type="ORF">EB796_010894</name>
</gene>
<dbReference type="Proteomes" id="UP000593567">
    <property type="component" value="Unassembled WGS sequence"/>
</dbReference>
<organism evidence="1 2">
    <name type="scientific">Bugula neritina</name>
    <name type="common">Brown bryozoan</name>
    <name type="synonym">Sertularia neritina</name>
    <dbReference type="NCBI Taxonomy" id="10212"/>
    <lineage>
        <taxon>Eukaryota</taxon>
        <taxon>Metazoa</taxon>
        <taxon>Spiralia</taxon>
        <taxon>Lophotrochozoa</taxon>
        <taxon>Bryozoa</taxon>
        <taxon>Gymnolaemata</taxon>
        <taxon>Cheilostomatida</taxon>
        <taxon>Flustrina</taxon>
        <taxon>Buguloidea</taxon>
        <taxon>Bugulidae</taxon>
        <taxon>Bugula</taxon>
    </lineage>
</organism>
<proteinExistence type="predicted"/>